<gene>
    <name evidence="2" type="ORF">HZF24_08095</name>
</gene>
<name>A0A974BJV9_SEDHY</name>
<dbReference type="AlphaFoldDB" id="A0A974BJV9"/>
<dbReference type="EMBL" id="JACBNQ010000007">
    <property type="protein sequence ID" value="NYB74102.1"/>
    <property type="molecule type" value="Genomic_DNA"/>
</dbReference>
<evidence type="ECO:0000256" key="1">
    <source>
        <dbReference type="SAM" id="Phobius"/>
    </source>
</evidence>
<protein>
    <submittedName>
        <fullName evidence="2">Uncharacterized protein</fullName>
    </submittedName>
</protein>
<evidence type="ECO:0000313" key="3">
    <source>
        <dbReference type="Proteomes" id="UP000611629"/>
    </source>
</evidence>
<keyword evidence="1" id="KW-0472">Membrane</keyword>
<evidence type="ECO:0000313" key="2">
    <source>
        <dbReference type="EMBL" id="NYB74102.1"/>
    </source>
</evidence>
<keyword evidence="3" id="KW-1185">Reference proteome</keyword>
<dbReference type="RefSeq" id="WP_179237793.1">
    <property type="nucleotide sequence ID" value="NZ_JACBNQ010000007.1"/>
</dbReference>
<sequence length="82" mass="9299">MKDFIAIFITCFVICLIVIFFFGGLIFTNIWAIIVLISLILSIIAKSFINQGDEIEELKKKIEQILRDEQNDDGDDGMGLQS</sequence>
<keyword evidence="1" id="KW-0812">Transmembrane</keyword>
<accession>A0A974BJV9</accession>
<comment type="caution">
    <text evidence="2">The sequence shown here is derived from an EMBL/GenBank/DDBJ whole genome shotgun (WGS) entry which is preliminary data.</text>
</comment>
<keyword evidence="1" id="KW-1133">Transmembrane helix</keyword>
<dbReference type="Proteomes" id="UP000611629">
    <property type="component" value="Unassembled WGS sequence"/>
</dbReference>
<reference evidence="2" key="1">
    <citation type="submission" date="2020-07" db="EMBL/GenBank/DDBJ databases">
        <title>Genomic analysis of a strain of Sedimentibacter Hydroxybenzoicus DSM7310.</title>
        <authorList>
            <person name="Ma S."/>
        </authorList>
    </citation>
    <scope>NUCLEOTIDE SEQUENCE</scope>
    <source>
        <strain evidence="2">DSM 7310</strain>
    </source>
</reference>
<feature type="transmembrane region" description="Helical" evidence="1">
    <location>
        <begin position="5"/>
        <end position="24"/>
    </location>
</feature>
<proteinExistence type="predicted"/>
<organism evidence="2 3">
    <name type="scientific">Sedimentibacter hydroxybenzoicus DSM 7310</name>
    <dbReference type="NCBI Taxonomy" id="1123245"/>
    <lineage>
        <taxon>Bacteria</taxon>
        <taxon>Bacillati</taxon>
        <taxon>Bacillota</taxon>
        <taxon>Tissierellia</taxon>
        <taxon>Sedimentibacter</taxon>
    </lineage>
</organism>
<feature type="transmembrane region" description="Helical" evidence="1">
    <location>
        <begin position="30"/>
        <end position="49"/>
    </location>
</feature>